<dbReference type="Gene3D" id="3.20.20.120">
    <property type="entry name" value="Enolase-like C-terminal domain"/>
    <property type="match status" value="1"/>
</dbReference>
<dbReference type="GO" id="GO:0016855">
    <property type="term" value="F:racemase and epimerase activity, acting on amino acids and derivatives"/>
    <property type="evidence" value="ECO:0007669"/>
    <property type="project" value="UniProtKB-UniRule"/>
</dbReference>
<reference evidence="9 10" key="1">
    <citation type="submission" date="2018-02" db="EMBL/GenBank/DDBJ databases">
        <title>novel marine gammaproteobacteria from coastal saline agro ecosystem.</title>
        <authorList>
            <person name="Krishnan R."/>
            <person name="Ramesh Kumar N."/>
        </authorList>
    </citation>
    <scope>NUCLEOTIDE SEQUENCE [LARGE SCALE GENOMIC DNA]</scope>
    <source>
        <strain evidence="9 10">228</strain>
    </source>
</reference>
<dbReference type="PANTHER" id="PTHR48080">
    <property type="entry name" value="D-GALACTONATE DEHYDRATASE-RELATED"/>
    <property type="match status" value="1"/>
</dbReference>
<dbReference type="Gene3D" id="3.30.390.10">
    <property type="entry name" value="Enolase-like, N-terminal domain"/>
    <property type="match status" value="1"/>
</dbReference>
<evidence type="ECO:0000256" key="6">
    <source>
        <dbReference type="PIRSR" id="PIRSR634603-3"/>
    </source>
</evidence>
<evidence type="ECO:0000313" key="10">
    <source>
        <dbReference type="Proteomes" id="UP000238196"/>
    </source>
</evidence>
<feature type="active site" description="Proton acceptor; specific for (S)-substrate epimerization" evidence="5">
    <location>
        <position position="247"/>
    </location>
</feature>
<keyword evidence="4 7" id="KW-0413">Isomerase</keyword>
<dbReference type="PANTHER" id="PTHR48080:SF3">
    <property type="entry name" value="ENOLASE SUPERFAMILY MEMBER DDB_G0284701"/>
    <property type="match status" value="1"/>
</dbReference>
<evidence type="ECO:0000256" key="5">
    <source>
        <dbReference type="PIRSR" id="PIRSR634603-1"/>
    </source>
</evidence>
<comment type="cofactor">
    <cofactor evidence="6 7">
        <name>Mg(2+)</name>
        <dbReference type="ChEBI" id="CHEBI:18420"/>
    </cofactor>
    <text evidence="6 7">Binds 1 Mg(2+) ion per subunit.</text>
</comment>
<feature type="domain" description="Mandelate racemase/muconate lactonizing enzyme C-terminal" evidence="8">
    <location>
        <begin position="132"/>
        <end position="223"/>
    </location>
</feature>
<dbReference type="InterPro" id="IPR013342">
    <property type="entry name" value="Mandelate_racemase_C"/>
</dbReference>
<dbReference type="NCBIfam" id="NF042940">
    <property type="entry name" value="racemase_DgcA"/>
    <property type="match status" value="1"/>
</dbReference>
<comment type="similarity">
    <text evidence="1 7">Belongs to the mandelate racemase/muconate lactonizing enzyme family.</text>
</comment>
<dbReference type="SFLD" id="SFLDS00001">
    <property type="entry name" value="Enolase"/>
    <property type="match status" value="1"/>
</dbReference>
<organism evidence="9 10">
    <name type="scientific">Proteobacteria bacterium 228</name>
    <dbReference type="NCBI Taxonomy" id="2083153"/>
    <lineage>
        <taxon>Bacteria</taxon>
        <taxon>Pseudomonadati</taxon>
        <taxon>Pseudomonadota</taxon>
    </lineage>
</organism>
<dbReference type="InterPro" id="IPR036849">
    <property type="entry name" value="Enolase-like_C_sf"/>
</dbReference>
<evidence type="ECO:0000256" key="7">
    <source>
        <dbReference type="RuleBase" id="RU366006"/>
    </source>
</evidence>
<dbReference type="SUPFAM" id="SSF51604">
    <property type="entry name" value="Enolase C-terminal domain-like"/>
    <property type="match status" value="1"/>
</dbReference>
<gene>
    <name evidence="9" type="ORF">C4K68_08510</name>
</gene>
<dbReference type="InterPro" id="IPR034593">
    <property type="entry name" value="DgoD-like"/>
</dbReference>
<dbReference type="Pfam" id="PF02746">
    <property type="entry name" value="MR_MLE_N"/>
    <property type="match status" value="1"/>
</dbReference>
<sequence length="328" mass="35424">MRKVSFRAEQWPLHEPFIIASLPVMHFGEVVVVEISENGVCGRGECEHTNVYDVGYADVMAQLESVRSALEQGADRTALQQLLPPGSARNAVDCALWDLQARQSQQPVWQLAGLEAAPQPLTTVFTLSLHTPQHMAAVAAANAHRPLLKLKLGQPGDVERVAAVRAAAPGCRLVIDANMGWSAAQYLAYQPQLAALGVEMIEQPFAPGEDQLLAEVERLIPVTADESCQDRRDLAGLVGRYDLVNIKLDKAGGLTEALALARQARALGFDIMVGCNVGTSLAMAPALLLAQGARYVDIDGPLLLSEDRPDAMRYQDSQAYPADRALWG</sequence>
<feature type="active site" description="Proton acceptor; specific for (R)-substrate epimerization" evidence="5">
    <location>
        <position position="151"/>
    </location>
</feature>
<dbReference type="EMBL" id="PRLP01000025">
    <property type="protein sequence ID" value="PPC77817.1"/>
    <property type="molecule type" value="Genomic_DNA"/>
</dbReference>
<dbReference type="InterPro" id="IPR034603">
    <property type="entry name" value="Dipeptide_epimerase"/>
</dbReference>
<keyword evidence="2 6" id="KW-0479">Metal-binding</keyword>
<dbReference type="InterPro" id="IPR013341">
    <property type="entry name" value="Mandelate_racemase_N_dom"/>
</dbReference>
<feature type="binding site" evidence="6">
    <location>
        <position position="225"/>
    </location>
    <ligand>
        <name>Mg(2+)</name>
        <dbReference type="ChEBI" id="CHEBI:18420"/>
    </ligand>
</feature>
<dbReference type="SMART" id="SM00922">
    <property type="entry name" value="MR_MLE"/>
    <property type="match status" value="1"/>
</dbReference>
<evidence type="ECO:0000256" key="1">
    <source>
        <dbReference type="ARBA" id="ARBA00008031"/>
    </source>
</evidence>
<dbReference type="SFLD" id="SFLDG00180">
    <property type="entry name" value="muconate_cycloisomerase"/>
    <property type="match status" value="1"/>
</dbReference>
<dbReference type="OrthoDB" id="9782675at2"/>
<dbReference type="Pfam" id="PF13378">
    <property type="entry name" value="MR_MLE_C"/>
    <property type="match status" value="1"/>
</dbReference>
<protein>
    <recommendedName>
        <fullName evidence="7">Dipeptide epimerase</fullName>
        <ecNumber evidence="7">5.1.1.-</ecNumber>
    </recommendedName>
</protein>
<evidence type="ECO:0000256" key="2">
    <source>
        <dbReference type="ARBA" id="ARBA00022723"/>
    </source>
</evidence>
<accession>A0A2S5KSI5</accession>
<dbReference type="EC" id="5.1.1.-" evidence="7"/>
<feature type="binding site" evidence="6">
    <location>
        <position position="202"/>
    </location>
    <ligand>
        <name>Mg(2+)</name>
        <dbReference type="ChEBI" id="CHEBI:18420"/>
    </ligand>
</feature>
<dbReference type="InterPro" id="IPR029017">
    <property type="entry name" value="Enolase-like_N"/>
</dbReference>
<dbReference type="SUPFAM" id="SSF54826">
    <property type="entry name" value="Enolase N-terminal domain-like"/>
    <property type="match status" value="1"/>
</dbReference>
<dbReference type="AlphaFoldDB" id="A0A2S5KSI5"/>
<dbReference type="Proteomes" id="UP000238196">
    <property type="component" value="Unassembled WGS sequence"/>
</dbReference>
<dbReference type="SFLD" id="SFLDF00010">
    <property type="entry name" value="dipeptide_epimerase"/>
    <property type="match status" value="1"/>
</dbReference>
<evidence type="ECO:0000313" key="9">
    <source>
        <dbReference type="EMBL" id="PPC77817.1"/>
    </source>
</evidence>
<name>A0A2S5KSI5_9PROT</name>
<feature type="binding site" evidence="6">
    <location>
        <position position="176"/>
    </location>
    <ligand>
        <name>Mg(2+)</name>
        <dbReference type="ChEBI" id="CHEBI:18420"/>
    </ligand>
</feature>
<keyword evidence="3 6" id="KW-0460">Magnesium</keyword>
<dbReference type="GO" id="GO:0046872">
    <property type="term" value="F:metal ion binding"/>
    <property type="evidence" value="ECO:0007669"/>
    <property type="project" value="UniProtKB-KW"/>
</dbReference>
<comment type="caution">
    <text evidence="9">The sequence shown here is derived from an EMBL/GenBank/DDBJ whole genome shotgun (WGS) entry which is preliminary data.</text>
</comment>
<evidence type="ECO:0000259" key="8">
    <source>
        <dbReference type="SMART" id="SM00922"/>
    </source>
</evidence>
<evidence type="ECO:0000256" key="4">
    <source>
        <dbReference type="ARBA" id="ARBA00023235"/>
    </source>
</evidence>
<dbReference type="InterPro" id="IPR029065">
    <property type="entry name" value="Enolase_C-like"/>
</dbReference>
<evidence type="ECO:0000256" key="3">
    <source>
        <dbReference type="ARBA" id="ARBA00022842"/>
    </source>
</evidence>
<proteinExistence type="inferred from homology"/>
<dbReference type="CDD" id="cd03319">
    <property type="entry name" value="L-Ala-DL-Glu_epimerase"/>
    <property type="match status" value="1"/>
</dbReference>